<keyword evidence="1" id="KW-1003">Cell membrane</keyword>
<dbReference type="Gene3D" id="3.90.550.10">
    <property type="entry name" value="Spore Coat Polysaccharide Biosynthesis Protein SpsA, Chain A"/>
    <property type="match status" value="1"/>
</dbReference>
<gene>
    <name evidence="3" type="ORF">OU419_09450</name>
</gene>
<proteinExistence type="predicted"/>
<organism evidence="3 4">
    <name type="scientific">Pseudomonas triclosanedens</name>
    <dbReference type="NCBI Taxonomy" id="2961893"/>
    <lineage>
        <taxon>Bacteria</taxon>
        <taxon>Pseudomonadati</taxon>
        <taxon>Pseudomonadota</taxon>
        <taxon>Gammaproteobacteria</taxon>
        <taxon>Pseudomonadales</taxon>
        <taxon>Pseudomonadaceae</taxon>
        <taxon>Pseudomonas</taxon>
    </lineage>
</organism>
<evidence type="ECO:0000259" key="2">
    <source>
        <dbReference type="Pfam" id="PF00535"/>
    </source>
</evidence>
<evidence type="ECO:0000313" key="4">
    <source>
        <dbReference type="Proteomes" id="UP001163624"/>
    </source>
</evidence>
<feature type="domain" description="Glycosyltransferase 2-like" evidence="2">
    <location>
        <begin position="29"/>
        <end position="139"/>
    </location>
</feature>
<evidence type="ECO:0000313" key="3">
    <source>
        <dbReference type="EMBL" id="WAI51453.1"/>
    </source>
</evidence>
<protein>
    <submittedName>
        <fullName evidence="3">Glycosyltransferase family A protein</fullName>
    </submittedName>
</protein>
<keyword evidence="1" id="KW-0472">Membrane</keyword>
<dbReference type="Pfam" id="PF00535">
    <property type="entry name" value="Glycos_transf_2"/>
    <property type="match status" value="1"/>
</dbReference>
<dbReference type="Proteomes" id="UP001163624">
    <property type="component" value="Chromosome"/>
</dbReference>
<keyword evidence="1" id="KW-0997">Cell inner membrane</keyword>
<dbReference type="InterPro" id="IPR029044">
    <property type="entry name" value="Nucleotide-diphossugar_trans"/>
</dbReference>
<sequence length="244" mass="27116">MGRDIVSIVMTFHAEAHLAHWSLLGFERLRRVSEAAGINMQLVAVLDSADIDTGRIVRSHPVLRRSDVCLATRHSDPAIARNSGIDAASGSYLGILDGDDYCSANWVVESLGMLRRYPQVVVHTDYLVVFGSAWGMGRLSDQLIGEGQLESCFKHHLWVSTVIAPREVFLACPYRGSQMATSGFGYEDWDWSLAVLAQGIRHTTAPGTALFYRQKVTQSRQRDATAQQVVLQPGPFFSSKLWRH</sequence>
<evidence type="ECO:0000256" key="1">
    <source>
        <dbReference type="ARBA" id="ARBA00022519"/>
    </source>
</evidence>
<accession>A0ABY7A5Q3</accession>
<keyword evidence="4" id="KW-1185">Reference proteome</keyword>
<dbReference type="RefSeq" id="WP_254471913.1">
    <property type="nucleotide sequence ID" value="NZ_CP113432.1"/>
</dbReference>
<dbReference type="SUPFAM" id="SSF53448">
    <property type="entry name" value="Nucleotide-diphospho-sugar transferases"/>
    <property type="match status" value="1"/>
</dbReference>
<name>A0ABY7A5Q3_9PSED</name>
<dbReference type="CDD" id="cd00761">
    <property type="entry name" value="Glyco_tranf_GTA_type"/>
    <property type="match status" value="1"/>
</dbReference>
<dbReference type="InterPro" id="IPR001173">
    <property type="entry name" value="Glyco_trans_2-like"/>
</dbReference>
<reference evidence="3" key="1">
    <citation type="submission" date="2022-11" db="EMBL/GenBank/DDBJ databases">
        <title>Pseudomonas triclosanedens sp. nov., a triclosan degrader isolated from activated sludge.</title>
        <authorList>
            <person name="Yin Y."/>
            <person name="Lu Z."/>
        </authorList>
    </citation>
    <scope>NUCLEOTIDE SEQUENCE</scope>
    <source>
        <strain evidence="3">ZM23</strain>
    </source>
</reference>
<dbReference type="EMBL" id="CP113432">
    <property type="protein sequence ID" value="WAI51453.1"/>
    <property type="molecule type" value="Genomic_DNA"/>
</dbReference>